<dbReference type="InterPro" id="IPR037914">
    <property type="entry name" value="SpoVT-AbrB_sf"/>
</dbReference>
<name>A0ABT3MVE4_9GAMM</name>
<evidence type="ECO:0000313" key="4">
    <source>
        <dbReference type="Proteomes" id="UP001209854"/>
    </source>
</evidence>
<gene>
    <name evidence="3" type="ORF">NX722_11980</name>
</gene>
<dbReference type="NCBIfam" id="TIGR01439">
    <property type="entry name" value="lp_hng_hel_AbrB"/>
    <property type="match status" value="1"/>
</dbReference>
<dbReference type="RefSeq" id="WP_262568174.1">
    <property type="nucleotide sequence ID" value="NZ_JAPFCC010000001.1"/>
</dbReference>
<protein>
    <submittedName>
        <fullName evidence="3">Type II toxin-antitoxin system PrlF family antitoxin</fullName>
    </submittedName>
</protein>
<feature type="domain" description="SpoVT-AbrB" evidence="2">
    <location>
        <begin position="1"/>
        <end position="44"/>
    </location>
</feature>
<evidence type="ECO:0000256" key="1">
    <source>
        <dbReference type="PROSITE-ProRule" id="PRU01076"/>
    </source>
</evidence>
<keyword evidence="1" id="KW-0238">DNA-binding</keyword>
<dbReference type="PROSITE" id="PS51740">
    <property type="entry name" value="SPOVT_ABRB"/>
    <property type="match status" value="1"/>
</dbReference>
<dbReference type="Proteomes" id="UP001209854">
    <property type="component" value="Unassembled WGS sequence"/>
</dbReference>
<keyword evidence="4" id="KW-1185">Reference proteome</keyword>
<evidence type="ECO:0000313" key="3">
    <source>
        <dbReference type="EMBL" id="MCW7553340.1"/>
    </source>
</evidence>
<dbReference type="SMART" id="SM00966">
    <property type="entry name" value="SpoVT_AbrB"/>
    <property type="match status" value="1"/>
</dbReference>
<dbReference type="Gene3D" id="2.10.260.10">
    <property type="match status" value="1"/>
</dbReference>
<organism evidence="3 4">
    <name type="scientific">Endozoicomonas gorgoniicola</name>
    <dbReference type="NCBI Taxonomy" id="1234144"/>
    <lineage>
        <taxon>Bacteria</taxon>
        <taxon>Pseudomonadati</taxon>
        <taxon>Pseudomonadota</taxon>
        <taxon>Gammaproteobacteria</taxon>
        <taxon>Oceanospirillales</taxon>
        <taxon>Endozoicomonadaceae</taxon>
        <taxon>Endozoicomonas</taxon>
    </lineage>
</organism>
<proteinExistence type="predicted"/>
<reference evidence="3 4" key="1">
    <citation type="submission" date="2022-10" db="EMBL/GenBank/DDBJ databases">
        <title>High-quality genome sequences of two octocoral-associated bacteria, Endozoicomonas euniceicola EF212 and Endozoicomonas gorgoniicola PS125.</title>
        <authorList>
            <person name="Chiou Y.-J."/>
            <person name="Chen Y.-H."/>
        </authorList>
    </citation>
    <scope>NUCLEOTIDE SEQUENCE [LARGE SCALE GENOMIC DNA]</scope>
    <source>
        <strain evidence="3 4">PS125</strain>
    </source>
</reference>
<accession>A0ABT3MVE4</accession>
<dbReference type="EMBL" id="JAPFCC010000001">
    <property type="protein sequence ID" value="MCW7553340.1"/>
    <property type="molecule type" value="Genomic_DNA"/>
</dbReference>
<dbReference type="Pfam" id="PF04014">
    <property type="entry name" value="MazE_antitoxin"/>
    <property type="match status" value="1"/>
</dbReference>
<sequence>MKITSQGQVTIPASIRKSLGLLPGDRVLFIKNDKGEIVIRKAQEDARDPVEEAASQFKLNMSADELMKLLRDDH</sequence>
<dbReference type="SUPFAM" id="SSF89447">
    <property type="entry name" value="AbrB/MazE/MraZ-like"/>
    <property type="match status" value="1"/>
</dbReference>
<evidence type="ECO:0000259" key="2">
    <source>
        <dbReference type="PROSITE" id="PS51740"/>
    </source>
</evidence>
<comment type="caution">
    <text evidence="3">The sequence shown here is derived from an EMBL/GenBank/DDBJ whole genome shotgun (WGS) entry which is preliminary data.</text>
</comment>
<dbReference type="InterPro" id="IPR007159">
    <property type="entry name" value="SpoVT-AbrB_dom"/>
</dbReference>